<dbReference type="EMBL" id="BRZM01000001">
    <property type="protein sequence ID" value="GLD45688.1"/>
    <property type="molecule type" value="Genomic_DNA"/>
</dbReference>
<evidence type="ECO:0000256" key="7">
    <source>
        <dbReference type="ARBA" id="ARBA00022859"/>
    </source>
</evidence>
<keyword evidence="8" id="KW-0496">Mitochondrion</keyword>
<gene>
    <name evidence="19" type="ORF">AKAME5_000016200</name>
</gene>
<evidence type="ECO:0000256" key="6">
    <source>
        <dbReference type="ARBA" id="ARBA00022833"/>
    </source>
</evidence>
<dbReference type="Pfam" id="PF00622">
    <property type="entry name" value="SPRY"/>
    <property type="match status" value="1"/>
</dbReference>
<evidence type="ECO:0000256" key="13">
    <source>
        <dbReference type="PROSITE-ProRule" id="PRU00024"/>
    </source>
</evidence>
<evidence type="ECO:0000256" key="15">
    <source>
        <dbReference type="SAM" id="MobiDB-lite"/>
    </source>
</evidence>
<dbReference type="PROSITE" id="PS50188">
    <property type="entry name" value="B302_SPRY"/>
    <property type="match status" value="1"/>
</dbReference>
<keyword evidence="3" id="KW-0479">Metal-binding</keyword>
<feature type="compositionally biased region" description="Basic and acidic residues" evidence="15">
    <location>
        <begin position="623"/>
        <end position="662"/>
    </location>
</feature>
<dbReference type="SUPFAM" id="SSF57850">
    <property type="entry name" value="RING/U-box"/>
    <property type="match status" value="1"/>
</dbReference>
<dbReference type="PROSITE" id="PS50089">
    <property type="entry name" value="ZF_RING_2"/>
    <property type="match status" value="1"/>
</dbReference>
<keyword evidence="20" id="KW-1185">Reference proteome</keyword>
<dbReference type="InterPro" id="IPR006574">
    <property type="entry name" value="PRY"/>
</dbReference>
<keyword evidence="9" id="KW-0472">Membrane</keyword>
<dbReference type="GO" id="GO:0008270">
    <property type="term" value="F:zinc ion binding"/>
    <property type="evidence" value="ECO:0007669"/>
    <property type="project" value="UniProtKB-KW"/>
</dbReference>
<evidence type="ECO:0000259" key="17">
    <source>
        <dbReference type="PROSITE" id="PS50119"/>
    </source>
</evidence>
<evidence type="ECO:0000259" key="18">
    <source>
        <dbReference type="PROSITE" id="PS50188"/>
    </source>
</evidence>
<feature type="region of interest" description="Disordered" evidence="15">
    <location>
        <begin position="571"/>
        <end position="687"/>
    </location>
</feature>
<evidence type="ECO:0000256" key="10">
    <source>
        <dbReference type="ARBA" id="ARBA00023157"/>
    </source>
</evidence>
<evidence type="ECO:0000256" key="1">
    <source>
        <dbReference type="ARBA" id="ARBA00022588"/>
    </source>
</evidence>
<dbReference type="GO" id="GO:0045087">
    <property type="term" value="P:innate immune response"/>
    <property type="evidence" value="ECO:0007669"/>
    <property type="project" value="UniProtKB-KW"/>
</dbReference>
<keyword evidence="6" id="KW-0862">Zinc</keyword>
<keyword evidence="1" id="KW-0399">Innate immunity</keyword>
<dbReference type="InterPro" id="IPR013320">
    <property type="entry name" value="ConA-like_dom_sf"/>
</dbReference>
<keyword evidence="2" id="KW-0519">Myristate</keyword>
<dbReference type="SMART" id="SM00449">
    <property type="entry name" value="SPRY"/>
    <property type="match status" value="1"/>
</dbReference>
<dbReference type="Gene3D" id="4.10.830.40">
    <property type="match status" value="1"/>
</dbReference>
<comment type="caution">
    <text evidence="19">The sequence shown here is derived from an EMBL/GenBank/DDBJ whole genome shotgun (WGS) entry which is preliminary data.</text>
</comment>
<dbReference type="InterPro" id="IPR007964">
    <property type="entry name" value="MIC19/MIC25"/>
</dbReference>
<organism evidence="19 20">
    <name type="scientific">Lates japonicus</name>
    <name type="common">Japanese lates</name>
    <dbReference type="NCBI Taxonomy" id="270547"/>
    <lineage>
        <taxon>Eukaryota</taxon>
        <taxon>Metazoa</taxon>
        <taxon>Chordata</taxon>
        <taxon>Craniata</taxon>
        <taxon>Vertebrata</taxon>
        <taxon>Euteleostomi</taxon>
        <taxon>Actinopterygii</taxon>
        <taxon>Neopterygii</taxon>
        <taxon>Teleostei</taxon>
        <taxon>Neoteleostei</taxon>
        <taxon>Acanthomorphata</taxon>
        <taxon>Carangaria</taxon>
        <taxon>Carangaria incertae sedis</taxon>
        <taxon>Centropomidae</taxon>
        <taxon>Lates</taxon>
    </lineage>
</organism>
<dbReference type="AlphaFoldDB" id="A0AAD3M1A2"/>
<keyword evidence="19" id="KW-0436">Ligase</keyword>
<dbReference type="CDD" id="cd19802">
    <property type="entry name" value="Bbox1_TRIM8-like"/>
    <property type="match status" value="1"/>
</dbReference>
<evidence type="ECO:0000256" key="14">
    <source>
        <dbReference type="SAM" id="Coils"/>
    </source>
</evidence>
<feature type="domain" description="B box-type" evidence="17">
    <location>
        <begin position="151"/>
        <end position="192"/>
    </location>
</feature>
<dbReference type="InterPro" id="IPR017907">
    <property type="entry name" value="Znf_RING_CS"/>
</dbReference>
<dbReference type="InterPro" id="IPR051051">
    <property type="entry name" value="E3_ubiq-ligase_TRIM/RNF"/>
</dbReference>
<keyword evidence="5" id="KW-0999">Mitochondrion inner membrane</keyword>
<dbReference type="SUPFAM" id="SSF49899">
    <property type="entry name" value="Concanavalin A-like lectins/glucanases"/>
    <property type="match status" value="1"/>
</dbReference>
<dbReference type="Pfam" id="PF00643">
    <property type="entry name" value="zf-B_box"/>
    <property type="match status" value="1"/>
</dbReference>
<dbReference type="GO" id="GO:0016874">
    <property type="term" value="F:ligase activity"/>
    <property type="evidence" value="ECO:0007669"/>
    <property type="project" value="UniProtKB-KW"/>
</dbReference>
<dbReference type="PANTHER" id="PTHR25465">
    <property type="entry name" value="B-BOX DOMAIN CONTAINING"/>
    <property type="match status" value="1"/>
</dbReference>
<feature type="domain" description="RING-type" evidence="16">
    <location>
        <begin position="16"/>
        <end position="60"/>
    </location>
</feature>
<dbReference type="InterPro" id="IPR003877">
    <property type="entry name" value="SPRY_dom"/>
</dbReference>
<keyword evidence="10" id="KW-1015">Disulfide bond</keyword>
<reference evidence="19" key="1">
    <citation type="submission" date="2022-08" db="EMBL/GenBank/DDBJ databases">
        <title>Genome sequencing of akame (Lates japonicus).</title>
        <authorList>
            <person name="Hashiguchi Y."/>
            <person name="Takahashi H."/>
        </authorList>
    </citation>
    <scope>NUCLEOTIDE SEQUENCE</scope>
    <source>
        <strain evidence="19">Kochi</strain>
    </source>
</reference>
<proteinExistence type="predicted"/>
<name>A0AAD3M1A2_LATJO</name>
<evidence type="ECO:0000313" key="20">
    <source>
        <dbReference type="Proteomes" id="UP001279410"/>
    </source>
</evidence>
<dbReference type="Gene3D" id="3.30.160.60">
    <property type="entry name" value="Classic Zinc Finger"/>
    <property type="match status" value="1"/>
</dbReference>
<keyword evidence="7" id="KW-0391">Immunity</keyword>
<dbReference type="PROSITE" id="PS50119">
    <property type="entry name" value="ZF_BBOX"/>
    <property type="match status" value="1"/>
</dbReference>
<keyword evidence="14" id="KW-0175">Coiled coil</keyword>
<evidence type="ECO:0000256" key="8">
    <source>
        <dbReference type="ARBA" id="ARBA00023128"/>
    </source>
</evidence>
<dbReference type="GO" id="GO:0061617">
    <property type="term" value="C:MICOS complex"/>
    <property type="evidence" value="ECO:0007669"/>
    <property type="project" value="InterPro"/>
</dbReference>
<dbReference type="Pfam" id="PF13445">
    <property type="entry name" value="zf-RING_UBOX"/>
    <property type="match status" value="1"/>
</dbReference>
<dbReference type="InterPro" id="IPR013083">
    <property type="entry name" value="Znf_RING/FYVE/PHD"/>
</dbReference>
<evidence type="ECO:0000256" key="3">
    <source>
        <dbReference type="ARBA" id="ARBA00022723"/>
    </source>
</evidence>
<dbReference type="Gene3D" id="2.60.120.920">
    <property type="match status" value="1"/>
</dbReference>
<dbReference type="PANTHER" id="PTHR25465:SF14">
    <property type="entry name" value="E3 UBIQUITIN-PROTEIN LIGASE TRIM65"/>
    <property type="match status" value="1"/>
</dbReference>
<dbReference type="InterPro" id="IPR043136">
    <property type="entry name" value="B30.2/SPRY_sf"/>
</dbReference>
<dbReference type="InterPro" id="IPR001870">
    <property type="entry name" value="B30.2/SPRY"/>
</dbReference>
<dbReference type="Pfam" id="PF13765">
    <property type="entry name" value="PRY"/>
    <property type="match status" value="1"/>
</dbReference>
<evidence type="ECO:0000256" key="4">
    <source>
        <dbReference type="ARBA" id="ARBA00022771"/>
    </source>
</evidence>
<keyword evidence="11" id="KW-0449">Lipoprotein</keyword>
<accession>A0AAD3M1A2</accession>
<dbReference type="SMART" id="SM00589">
    <property type="entry name" value="PRY"/>
    <property type="match status" value="1"/>
</dbReference>
<dbReference type="InterPro" id="IPR001841">
    <property type="entry name" value="Znf_RING"/>
</dbReference>
<evidence type="ECO:0000256" key="5">
    <source>
        <dbReference type="ARBA" id="ARBA00022792"/>
    </source>
</evidence>
<feature type="non-terminal residue" evidence="19">
    <location>
        <position position="1"/>
    </location>
</feature>
<dbReference type="SUPFAM" id="SSF57845">
    <property type="entry name" value="B-box zinc-binding domain"/>
    <property type="match status" value="1"/>
</dbReference>
<feature type="coiled-coil region" evidence="14">
    <location>
        <begin position="246"/>
        <end position="302"/>
    </location>
</feature>
<evidence type="ECO:0000259" key="16">
    <source>
        <dbReference type="PROSITE" id="PS50089"/>
    </source>
</evidence>
<dbReference type="InterPro" id="IPR027370">
    <property type="entry name" value="Znf-RING_euk"/>
</dbReference>
<dbReference type="InterPro" id="IPR003879">
    <property type="entry name" value="Butyrophylin_SPRY"/>
</dbReference>
<dbReference type="Pfam" id="PF05300">
    <property type="entry name" value="MIC19_MIC25"/>
    <property type="match status" value="1"/>
</dbReference>
<keyword evidence="4 13" id="KW-0863">Zinc-finger</keyword>
<dbReference type="InterPro" id="IPR000315">
    <property type="entry name" value="Znf_B-box"/>
</dbReference>
<feature type="compositionally biased region" description="Polar residues" evidence="15">
    <location>
        <begin position="602"/>
        <end position="613"/>
    </location>
</feature>
<dbReference type="Proteomes" id="UP001279410">
    <property type="component" value="Unassembled WGS sequence"/>
</dbReference>
<dbReference type="PRINTS" id="PR01407">
    <property type="entry name" value="BUTYPHLNCDUF"/>
</dbReference>
<dbReference type="PROSITE" id="PS00518">
    <property type="entry name" value="ZF_RING_1"/>
    <property type="match status" value="1"/>
</dbReference>
<evidence type="ECO:0000256" key="2">
    <source>
        <dbReference type="ARBA" id="ARBA00022707"/>
    </source>
</evidence>
<dbReference type="SMART" id="SM00336">
    <property type="entry name" value="BBOX"/>
    <property type="match status" value="1"/>
</dbReference>
<evidence type="ECO:0000256" key="9">
    <source>
        <dbReference type="ARBA" id="ARBA00023136"/>
    </source>
</evidence>
<evidence type="ECO:0000256" key="12">
    <source>
        <dbReference type="ARBA" id="ARBA00034476"/>
    </source>
</evidence>
<dbReference type="SMART" id="SM00184">
    <property type="entry name" value="RING"/>
    <property type="match status" value="1"/>
</dbReference>
<comment type="subcellular location">
    <subcellularLocation>
        <location evidence="12">Mitochondrion inner membrane</location>
        <topology evidence="12">Lipid-anchor</topology>
    </subcellularLocation>
</comment>
<protein>
    <submittedName>
        <fullName evidence="19">E3 ubiquitin/ISG15 ligase TRIM25-like protein</fullName>
    </submittedName>
</protein>
<feature type="domain" description="B30.2/SPRY" evidence="18">
    <location>
        <begin position="351"/>
        <end position="549"/>
    </location>
</feature>
<evidence type="ECO:0000256" key="11">
    <source>
        <dbReference type="ARBA" id="ARBA00023288"/>
    </source>
</evidence>
<sequence>MSLSKPEEQLAFELSCPICLQLYSDPVVLPCGHNYCRVCICKTADTGKSGKMLLRCPECREEYEGMDSLQKNFKLCSIIEGYRAVTPHLGWQTDTKPEKMEVFCDHCIDEQSLAVKTCLKCEVSLCSRHLQRHHEKESFKTHSVVDPLKDLGMKRCAIHQHLLEYFCSNDMTSLCSTCFREGHHQNHDVLTFSVAEKEMRRVLESRNKVVSCRLQMTESLLQKTAEDQGASEAIGDKLINKAVTLMDNMAALVDRYRERLHMLLEEERGQRRKSWQLGLSALEEHQQQLLEAQRSATEALNETDTCVFIHRFILIEHKLREAVEGAIPSTIPSKEPLNTRRLQTGLKTQDFRSEMTRLLDSLHILLNPLDLTFNIYTAHPSLIVSNDLRTVKYSSTKQPYPEHPERFTSAPQVLCSQGFSGGEHVWVVEVGANSMWSLGVCYKSIPRRGDHSRLGHNSVSWRLQWKNGKLTVCQSSCNVALGELTHQPLRIEVALDYEAGTLTFHSTKGRREHLYTFRAVFREPVYPAFKGMGSGESTTRKVSFGVDDEDRVRILRGVKLSEDVLQRMRGVANIAPERSSSSTSSAQKDTGASRSTSSSSRPEQNPQHRAQPNSQSSSSKPDSYTKEEQRRYEQQQTILKEELAKVAQREREAAMQEMTKAKTRERHHTRLEAERAKQLSADEIEVM</sequence>
<evidence type="ECO:0000313" key="19">
    <source>
        <dbReference type="EMBL" id="GLD45688.1"/>
    </source>
</evidence>
<dbReference type="Gene3D" id="3.30.40.10">
    <property type="entry name" value="Zinc/RING finger domain, C3HC4 (zinc finger)"/>
    <property type="match status" value="1"/>
</dbReference>